<evidence type="ECO:0000313" key="3">
    <source>
        <dbReference type="Proteomes" id="UP000320811"/>
    </source>
</evidence>
<evidence type="ECO:0000313" key="2">
    <source>
        <dbReference type="EMBL" id="TWF45580.1"/>
    </source>
</evidence>
<dbReference type="SUPFAM" id="SSF109854">
    <property type="entry name" value="DinB/YfiT-like putative metalloenzymes"/>
    <property type="match status" value="1"/>
</dbReference>
<organism evidence="2 3">
    <name type="scientific">Chitinophaga polysaccharea</name>
    <dbReference type="NCBI Taxonomy" id="1293035"/>
    <lineage>
        <taxon>Bacteria</taxon>
        <taxon>Pseudomonadati</taxon>
        <taxon>Bacteroidota</taxon>
        <taxon>Chitinophagia</taxon>
        <taxon>Chitinophagales</taxon>
        <taxon>Chitinophagaceae</taxon>
        <taxon>Chitinophaga</taxon>
    </lineage>
</organism>
<name>A0A561Q5C7_9BACT</name>
<dbReference type="Pfam" id="PF12867">
    <property type="entry name" value="DinB_2"/>
    <property type="match status" value="1"/>
</dbReference>
<accession>A0A561Q5C7</accession>
<reference evidence="2 3" key="1">
    <citation type="submission" date="2019-06" db="EMBL/GenBank/DDBJ databases">
        <title>Sorghum-associated microbial communities from plants grown in Nebraska, USA.</title>
        <authorList>
            <person name="Schachtman D."/>
        </authorList>
    </citation>
    <scope>NUCLEOTIDE SEQUENCE [LARGE SCALE GENOMIC DNA]</scope>
    <source>
        <strain evidence="2 3">1209</strain>
    </source>
</reference>
<sequence>MINSWLARKSGVTSRSMQWPGYIAYNNRECVIEPLNLIPMYLNQHEIRSLIDKSFDNFVDFVNTLPDIRFTASPYGKWSAGQQLDHLTKSIRPISSALAFPKITLRYFGTAVMPSRSYEALVADYQRVLAGSFKAARAYQPGVIYPAQRPALLQGFLLQKNKILNKLSGWSEKDLDKYRLPHPLLGKVTIREMLYFIAYHNEHHLEKLKDQELQGHTWQNQLQQLIF</sequence>
<dbReference type="Gene3D" id="1.20.120.450">
    <property type="entry name" value="dinb family like domain"/>
    <property type="match status" value="1"/>
</dbReference>
<comment type="caution">
    <text evidence="2">The sequence shown here is derived from an EMBL/GenBank/DDBJ whole genome shotgun (WGS) entry which is preliminary data.</text>
</comment>
<proteinExistence type="predicted"/>
<dbReference type="Proteomes" id="UP000320811">
    <property type="component" value="Unassembled WGS sequence"/>
</dbReference>
<feature type="domain" description="DinB-like" evidence="1">
    <location>
        <begin position="52"/>
        <end position="206"/>
    </location>
</feature>
<protein>
    <submittedName>
        <fullName evidence="2">DinB family protein</fullName>
    </submittedName>
</protein>
<evidence type="ECO:0000259" key="1">
    <source>
        <dbReference type="Pfam" id="PF12867"/>
    </source>
</evidence>
<dbReference type="InterPro" id="IPR034660">
    <property type="entry name" value="DinB/YfiT-like"/>
</dbReference>
<dbReference type="AlphaFoldDB" id="A0A561Q5C7"/>
<gene>
    <name evidence="2" type="ORF">FHW36_1011511</name>
</gene>
<dbReference type="InterPro" id="IPR024775">
    <property type="entry name" value="DinB-like"/>
</dbReference>
<dbReference type="OrthoDB" id="954225at2"/>
<dbReference type="EMBL" id="VIWO01000001">
    <property type="protein sequence ID" value="TWF45580.1"/>
    <property type="molecule type" value="Genomic_DNA"/>
</dbReference>
<keyword evidence="3" id="KW-1185">Reference proteome</keyword>